<evidence type="ECO:0000313" key="3">
    <source>
        <dbReference type="Proteomes" id="UP000789570"/>
    </source>
</evidence>
<reference evidence="2" key="1">
    <citation type="submission" date="2021-06" db="EMBL/GenBank/DDBJ databases">
        <authorList>
            <person name="Kallberg Y."/>
            <person name="Tangrot J."/>
            <person name="Rosling A."/>
        </authorList>
    </citation>
    <scope>NUCLEOTIDE SEQUENCE</scope>
    <source>
        <strain evidence="2">UK204</strain>
    </source>
</reference>
<dbReference type="InterPro" id="IPR050158">
    <property type="entry name" value="Ubiquitin_ubiquitin-like"/>
</dbReference>
<dbReference type="InterPro" id="IPR000626">
    <property type="entry name" value="Ubiquitin-like_dom"/>
</dbReference>
<gene>
    <name evidence="2" type="ORF">FCALED_LOCUS8839</name>
</gene>
<dbReference type="Proteomes" id="UP000789570">
    <property type="component" value="Unassembled WGS sequence"/>
</dbReference>
<dbReference type="InterPro" id="IPR029071">
    <property type="entry name" value="Ubiquitin-like_domsf"/>
</dbReference>
<dbReference type="Gene3D" id="3.10.20.90">
    <property type="entry name" value="Phosphatidylinositol 3-kinase Catalytic Subunit, Chain A, domain 1"/>
    <property type="match status" value="1"/>
</dbReference>
<dbReference type="AlphaFoldDB" id="A0A9N9CLM5"/>
<proteinExistence type="predicted"/>
<dbReference type="Pfam" id="PF00240">
    <property type="entry name" value="ubiquitin"/>
    <property type="match status" value="1"/>
</dbReference>
<dbReference type="OrthoDB" id="428577at2759"/>
<dbReference type="PROSITE" id="PS50053">
    <property type="entry name" value="UBIQUITIN_2"/>
    <property type="match status" value="1"/>
</dbReference>
<dbReference type="PRINTS" id="PR00348">
    <property type="entry name" value="UBIQUITIN"/>
</dbReference>
<protein>
    <submittedName>
        <fullName evidence="2">6517_t:CDS:1</fullName>
    </submittedName>
</protein>
<keyword evidence="3" id="KW-1185">Reference proteome</keyword>
<comment type="caution">
    <text evidence="2">The sequence shown here is derived from an EMBL/GenBank/DDBJ whole genome shotgun (WGS) entry which is preliminary data.</text>
</comment>
<feature type="domain" description="Ubiquitin-like" evidence="1">
    <location>
        <begin position="5"/>
        <end position="78"/>
    </location>
</feature>
<accession>A0A9N9CLM5</accession>
<dbReference type="EMBL" id="CAJVPQ010002718">
    <property type="protein sequence ID" value="CAG8606296.1"/>
    <property type="molecule type" value="Genomic_DNA"/>
</dbReference>
<sequence>MSTAAQLFVKTLDGKTRVIFAEFTMTVDEFKLLIQKEMGTPPEHQRLIFAGKQLEDGRRTLYEYNIQNESTLNMVLRKGFLYEEMSNIKLDKYENNIWLGVDGRNLQQVRAQN</sequence>
<name>A0A9N9CLM5_9GLOM</name>
<dbReference type="SMART" id="SM00213">
    <property type="entry name" value="UBQ"/>
    <property type="match status" value="1"/>
</dbReference>
<organism evidence="2 3">
    <name type="scientific">Funneliformis caledonium</name>
    <dbReference type="NCBI Taxonomy" id="1117310"/>
    <lineage>
        <taxon>Eukaryota</taxon>
        <taxon>Fungi</taxon>
        <taxon>Fungi incertae sedis</taxon>
        <taxon>Mucoromycota</taxon>
        <taxon>Glomeromycotina</taxon>
        <taxon>Glomeromycetes</taxon>
        <taxon>Glomerales</taxon>
        <taxon>Glomeraceae</taxon>
        <taxon>Funneliformis</taxon>
    </lineage>
</organism>
<evidence type="ECO:0000313" key="2">
    <source>
        <dbReference type="EMBL" id="CAG8606296.1"/>
    </source>
</evidence>
<dbReference type="SUPFAM" id="SSF54236">
    <property type="entry name" value="Ubiquitin-like"/>
    <property type="match status" value="1"/>
</dbReference>
<dbReference type="InterPro" id="IPR019956">
    <property type="entry name" value="Ubiquitin_dom"/>
</dbReference>
<evidence type="ECO:0000259" key="1">
    <source>
        <dbReference type="PROSITE" id="PS50053"/>
    </source>
</evidence>
<dbReference type="PANTHER" id="PTHR10666">
    <property type="entry name" value="UBIQUITIN"/>
    <property type="match status" value="1"/>
</dbReference>